<name>A0ABU5Y6U7_9FLAO</name>
<keyword evidence="2" id="KW-1185">Reference proteome</keyword>
<evidence type="ECO:0000313" key="2">
    <source>
        <dbReference type="Proteomes" id="UP001324270"/>
    </source>
</evidence>
<gene>
    <name evidence="1" type="ORF">VJJ49_02865</name>
</gene>
<evidence type="ECO:0000313" key="1">
    <source>
        <dbReference type="EMBL" id="MEB3039637.1"/>
    </source>
</evidence>
<protein>
    <submittedName>
        <fullName evidence="1">Uncharacterized protein</fullName>
    </submittedName>
</protein>
<sequence length="89" mass="10107">MKGTYYKIPIDFKALIEKHDLAKTTLETSVDQQLFLLATTAWGECKFDEFTIGGKEEGKQGRSYDTKKKKVLCAMELTDPRQSKALLCI</sequence>
<dbReference type="EMBL" id="JAYKBV010000003">
    <property type="protein sequence ID" value="MEB3039637.1"/>
    <property type="molecule type" value="Genomic_DNA"/>
</dbReference>
<organism evidence="1 2">
    <name type="scientific">Capnocytophaga gingivalis</name>
    <dbReference type="NCBI Taxonomy" id="1017"/>
    <lineage>
        <taxon>Bacteria</taxon>
        <taxon>Pseudomonadati</taxon>
        <taxon>Bacteroidota</taxon>
        <taxon>Flavobacteriia</taxon>
        <taxon>Flavobacteriales</taxon>
        <taxon>Flavobacteriaceae</taxon>
        <taxon>Capnocytophaga</taxon>
    </lineage>
</organism>
<accession>A0ABU5Y6U7</accession>
<dbReference type="Proteomes" id="UP001324270">
    <property type="component" value="Unassembled WGS sequence"/>
</dbReference>
<proteinExistence type="predicted"/>
<reference evidence="1 2" key="1">
    <citation type="submission" date="2023-12" db="EMBL/GenBank/DDBJ databases">
        <title>Genomic sequences of Capnocytophaga and Parvimonas strains.</title>
        <authorList>
            <person name="Watt R.M."/>
            <person name="Wang M."/>
            <person name="Yang T."/>
            <person name="Tong W.M."/>
        </authorList>
    </citation>
    <scope>NUCLEOTIDE SEQUENCE [LARGE SCALE GENOMIC DNA]</scope>
    <source>
        <strain evidence="1 2">CCUG 13156</strain>
    </source>
</reference>
<comment type="caution">
    <text evidence="1">The sequence shown here is derived from an EMBL/GenBank/DDBJ whole genome shotgun (WGS) entry which is preliminary data.</text>
</comment>